<evidence type="ECO:0008006" key="4">
    <source>
        <dbReference type="Google" id="ProtNLM"/>
    </source>
</evidence>
<gene>
    <name evidence="2" type="ORF">ACFQ4H_23535</name>
</gene>
<protein>
    <recommendedName>
        <fullName evidence="4">Lipoprotein</fullName>
    </recommendedName>
</protein>
<sequence length="186" mass="20035">MKARTLLLALAMPAVMALAACGQAAAGQPAARQPDPAVSDWPNQGRLTEWATTVEREGQQNHPEVYAGVEINLDADTVIVHRIPSATFDEAIRRLLPPAATVRYIDATYSEQQLADWTAAVTADTDYWRQRGIELHLIGTKPGQCVLIGIDNPARDTTSITARYPARPICVEHASGAVPLTGNGQN</sequence>
<keyword evidence="1" id="KW-0732">Signal</keyword>
<accession>A0ABW3YKN5</accession>
<evidence type="ECO:0000313" key="2">
    <source>
        <dbReference type="EMBL" id="MFD1324062.1"/>
    </source>
</evidence>
<dbReference type="Proteomes" id="UP001597260">
    <property type="component" value="Unassembled WGS sequence"/>
</dbReference>
<dbReference type="EMBL" id="JBHTMP010000041">
    <property type="protein sequence ID" value="MFD1324062.1"/>
    <property type="molecule type" value="Genomic_DNA"/>
</dbReference>
<feature type="chain" id="PRO_5046322434" description="Lipoprotein" evidence="1">
    <location>
        <begin position="20"/>
        <end position="186"/>
    </location>
</feature>
<comment type="caution">
    <text evidence="2">The sequence shown here is derived from an EMBL/GenBank/DDBJ whole genome shotgun (WGS) entry which is preliminary data.</text>
</comment>
<dbReference type="PROSITE" id="PS51257">
    <property type="entry name" value="PROKAR_LIPOPROTEIN"/>
    <property type="match status" value="1"/>
</dbReference>
<dbReference type="RefSeq" id="WP_377574065.1">
    <property type="nucleotide sequence ID" value="NZ_JBHTMP010000041.1"/>
</dbReference>
<reference evidence="3" key="1">
    <citation type="journal article" date="2019" name="Int. J. Syst. Evol. Microbiol.">
        <title>The Global Catalogue of Microorganisms (GCM) 10K type strain sequencing project: providing services to taxonomists for standard genome sequencing and annotation.</title>
        <authorList>
            <consortium name="The Broad Institute Genomics Platform"/>
            <consortium name="The Broad Institute Genome Sequencing Center for Infectious Disease"/>
            <person name="Wu L."/>
            <person name="Ma J."/>
        </authorList>
    </citation>
    <scope>NUCLEOTIDE SEQUENCE [LARGE SCALE GENOMIC DNA]</scope>
    <source>
        <strain evidence="3">JCM 31037</strain>
    </source>
</reference>
<name>A0ABW3YKN5_9ACTN</name>
<feature type="signal peptide" evidence="1">
    <location>
        <begin position="1"/>
        <end position="19"/>
    </location>
</feature>
<organism evidence="2 3">
    <name type="scientific">Micromonospora sonneratiae</name>
    <dbReference type="NCBI Taxonomy" id="1184706"/>
    <lineage>
        <taxon>Bacteria</taxon>
        <taxon>Bacillati</taxon>
        <taxon>Actinomycetota</taxon>
        <taxon>Actinomycetes</taxon>
        <taxon>Micromonosporales</taxon>
        <taxon>Micromonosporaceae</taxon>
        <taxon>Micromonospora</taxon>
    </lineage>
</organism>
<evidence type="ECO:0000256" key="1">
    <source>
        <dbReference type="SAM" id="SignalP"/>
    </source>
</evidence>
<keyword evidence="3" id="KW-1185">Reference proteome</keyword>
<proteinExistence type="predicted"/>
<evidence type="ECO:0000313" key="3">
    <source>
        <dbReference type="Proteomes" id="UP001597260"/>
    </source>
</evidence>